<feature type="domain" description="Sulfatase N-terminal" evidence="7">
    <location>
        <begin position="22"/>
        <end position="154"/>
    </location>
</feature>
<evidence type="ECO:0000256" key="1">
    <source>
        <dbReference type="ARBA" id="ARBA00008779"/>
    </source>
</evidence>
<gene>
    <name evidence="8" type="primary">ARSG</name>
    <name evidence="8" type="ORF">SO694_0007617</name>
</gene>
<dbReference type="InterPro" id="IPR024607">
    <property type="entry name" value="Sulfatase_CS"/>
</dbReference>
<dbReference type="EMBL" id="JBBJCI010000420">
    <property type="protein sequence ID" value="KAK7231079.1"/>
    <property type="molecule type" value="Genomic_DNA"/>
</dbReference>
<dbReference type="PANTHER" id="PTHR42693">
    <property type="entry name" value="ARYLSULFATASE FAMILY MEMBER"/>
    <property type="match status" value="1"/>
</dbReference>
<comment type="similarity">
    <text evidence="1">Belongs to the sulfatase family.</text>
</comment>
<keyword evidence="6" id="KW-0732">Signal</keyword>
<evidence type="ECO:0000313" key="8">
    <source>
        <dbReference type="EMBL" id="KAK7231079.1"/>
    </source>
</evidence>
<feature type="region of interest" description="Disordered" evidence="5">
    <location>
        <begin position="263"/>
        <end position="312"/>
    </location>
</feature>
<name>A0ABR1FHY8_AURAN</name>
<dbReference type="Gene3D" id="3.40.720.10">
    <property type="entry name" value="Alkaline Phosphatase, subunit A"/>
    <property type="match status" value="2"/>
</dbReference>
<dbReference type="Pfam" id="PF00884">
    <property type="entry name" value="Sulfatase"/>
    <property type="match status" value="1"/>
</dbReference>
<keyword evidence="3" id="KW-0378">Hydrolase</keyword>
<dbReference type="Proteomes" id="UP001363151">
    <property type="component" value="Unassembled WGS sequence"/>
</dbReference>
<evidence type="ECO:0000256" key="6">
    <source>
        <dbReference type="SAM" id="SignalP"/>
    </source>
</evidence>
<dbReference type="PROSITE" id="PS00523">
    <property type="entry name" value="SULFATASE_1"/>
    <property type="match status" value="1"/>
</dbReference>
<dbReference type="InterPro" id="IPR050738">
    <property type="entry name" value="Sulfatase"/>
</dbReference>
<evidence type="ECO:0000256" key="2">
    <source>
        <dbReference type="ARBA" id="ARBA00022723"/>
    </source>
</evidence>
<dbReference type="PANTHER" id="PTHR42693:SF33">
    <property type="entry name" value="ARYLSULFATASE"/>
    <property type="match status" value="1"/>
</dbReference>
<feature type="chain" id="PRO_5047167594" evidence="6">
    <location>
        <begin position="20"/>
        <end position="451"/>
    </location>
</feature>
<evidence type="ECO:0000256" key="4">
    <source>
        <dbReference type="ARBA" id="ARBA00022837"/>
    </source>
</evidence>
<comment type="caution">
    <text evidence="8">The sequence shown here is derived from an EMBL/GenBank/DDBJ whole genome shotgun (WGS) entry which is preliminary data.</text>
</comment>
<evidence type="ECO:0000313" key="9">
    <source>
        <dbReference type="Proteomes" id="UP001363151"/>
    </source>
</evidence>
<feature type="compositionally biased region" description="Basic residues" evidence="5">
    <location>
        <begin position="292"/>
        <end position="307"/>
    </location>
</feature>
<feature type="signal peptide" evidence="6">
    <location>
        <begin position="1"/>
        <end position="19"/>
    </location>
</feature>
<organism evidence="8 9">
    <name type="scientific">Aureococcus anophagefferens</name>
    <name type="common">Harmful bloom alga</name>
    <dbReference type="NCBI Taxonomy" id="44056"/>
    <lineage>
        <taxon>Eukaryota</taxon>
        <taxon>Sar</taxon>
        <taxon>Stramenopiles</taxon>
        <taxon>Ochrophyta</taxon>
        <taxon>Pelagophyceae</taxon>
        <taxon>Pelagomonadales</taxon>
        <taxon>Pelagomonadaceae</taxon>
        <taxon>Aureococcus</taxon>
    </lineage>
</organism>
<evidence type="ECO:0000259" key="7">
    <source>
        <dbReference type="Pfam" id="PF00884"/>
    </source>
</evidence>
<dbReference type="SUPFAM" id="SSF53649">
    <property type="entry name" value="Alkaline phosphatase-like"/>
    <property type="match status" value="1"/>
</dbReference>
<feature type="compositionally biased region" description="Basic and acidic residues" evidence="5">
    <location>
        <begin position="277"/>
        <end position="291"/>
    </location>
</feature>
<reference evidence="8 9" key="1">
    <citation type="submission" date="2024-03" db="EMBL/GenBank/DDBJ databases">
        <title>Aureococcus anophagefferens CCMP1851 and Kratosvirus quantuckense: Draft genome of a second virus-susceptible host strain in the model system.</title>
        <authorList>
            <person name="Chase E."/>
            <person name="Truchon A.R."/>
            <person name="Schepens W."/>
            <person name="Wilhelm S.W."/>
        </authorList>
    </citation>
    <scope>NUCLEOTIDE SEQUENCE [LARGE SCALE GENOMIC DNA]</scope>
    <source>
        <strain evidence="8 9">CCMP1851</strain>
    </source>
</reference>
<feature type="region of interest" description="Disordered" evidence="5">
    <location>
        <begin position="208"/>
        <end position="231"/>
    </location>
</feature>
<feature type="compositionally biased region" description="Basic residues" evidence="5">
    <location>
        <begin position="265"/>
        <end position="276"/>
    </location>
</feature>
<keyword evidence="2" id="KW-0479">Metal-binding</keyword>
<proteinExistence type="inferred from homology"/>
<keyword evidence="4" id="KW-0106">Calcium</keyword>
<dbReference type="InterPro" id="IPR000917">
    <property type="entry name" value="Sulfatase_N"/>
</dbReference>
<protein>
    <submittedName>
        <fullName evidence="8">Arylsulfatase</fullName>
    </submittedName>
</protein>
<accession>A0ABR1FHY8</accession>
<dbReference type="InterPro" id="IPR017850">
    <property type="entry name" value="Alkaline_phosphatase_core_sf"/>
</dbReference>
<evidence type="ECO:0000256" key="3">
    <source>
        <dbReference type="ARBA" id="ARBA00022801"/>
    </source>
</evidence>
<evidence type="ECO:0000256" key="5">
    <source>
        <dbReference type="SAM" id="MobiDB-lite"/>
    </source>
</evidence>
<dbReference type="PROSITE" id="PS00149">
    <property type="entry name" value="SULFATASE_2"/>
    <property type="match status" value="1"/>
</dbReference>
<keyword evidence="9" id="KW-1185">Reference proteome</keyword>
<sequence length="451" mass="47993">MGSPAMAPWWLVFAGAAAAAPDIALVLVDDGGFADMPGMPGSRLGAAEMPRLARAVAEGLLFTDAHSAASTCTPSRAALLTGREPRRTKVQGVLRPSGCGGLAPSEVTVAEALRGAGYATAYVGKWHLGAVAPYHPTFQGFDRFFGVPGSTDQHCVPAGWACRYDESWRPAAAPPSAASAARRHCLAGEPVEPSCDKQLRAAAAKELARMRRGEPPDEPAAVREGEAARRYGAAREHRDAYAAAHAAKRDFLESEGRAYDQFRGRRDKHLGPRRRWRENGRDDDAPADARRTLRARRKSNNPPRGKRPGGAPPACDAFVCAASRDAASPKELLTAKTGGEAWRVPLSLHNATAKCGGHADCSRCIVEQPSRFDLLTPKYAAFVRRFLSTEKKRPKFLAVAPHQPHNPHAPGLAFQGTSALGVYGDVFAEVDALVAAVPDGAGKACFKLSST</sequence>